<reference evidence="4 6" key="2">
    <citation type="journal article" date="2020" name="Int. J. Syst. Evol. Microbiol.">
        <title>Vagococcus xieshaowenii sp. nov., isolated from snow finch (Montifringilla taczanowskii) cloacal content.</title>
        <authorList>
            <person name="Ge Y."/>
            <person name="Yang J."/>
            <person name="Lai X.H."/>
            <person name="Zhang G."/>
            <person name="Jin D."/>
            <person name="Lu S."/>
            <person name="Wang B."/>
            <person name="Huang Y."/>
            <person name="Huang Y."/>
            <person name="Ren Z."/>
            <person name="Zhang X."/>
            <person name="Xu J."/>
        </authorList>
    </citation>
    <scope>NUCLEOTIDE SEQUENCE [LARGE SCALE GENOMIC DNA]</scope>
    <source>
        <strain evidence="4">Personal::cf-49</strain>
        <strain evidence="6">personal::cf-49</strain>
    </source>
</reference>
<proteinExistence type="predicted"/>
<evidence type="ECO:0000313" key="5">
    <source>
        <dbReference type="EMBL" id="TFZ42663.1"/>
    </source>
</evidence>
<dbReference type="EMBL" id="CP038865">
    <property type="protein sequence ID" value="QCA29547.1"/>
    <property type="molecule type" value="Genomic_DNA"/>
</dbReference>
<dbReference type="Pfam" id="PF06030">
    <property type="entry name" value="WxLIP_PGBD"/>
    <property type="match status" value="1"/>
</dbReference>
<organism evidence="5 7">
    <name type="scientific">Vagococcus xieshaowenii</name>
    <dbReference type="NCBI Taxonomy" id="2562451"/>
    <lineage>
        <taxon>Bacteria</taxon>
        <taxon>Bacillati</taxon>
        <taxon>Bacillota</taxon>
        <taxon>Bacilli</taxon>
        <taxon>Lactobacillales</taxon>
        <taxon>Enterococcaceae</taxon>
        <taxon>Vagococcus</taxon>
    </lineage>
</organism>
<sequence length="353" mass="39372">MNYWKKITLGLVGIFVLSLINPLTSFAENNVNAGVGYSVQKVSPGNEVNDASPFYDLKIKPGEKRTIEAKLINPSNEEITIESKLFTASTNINGEINYTSKSEEFDKSLKVKLSEVAEIAASDVKTTLAPKEEKIISTTINLPKDTSTGVILGSWYFEKLGQVKEDDQEGIVINNKYSYAIAIKLTVDKEIDQPNLNLLNITTGLNNYRKVINANIQNDQPALVANLTINAKIMKKGQYDVLYENSAEGIMMAPNSNFPFPIFLEDQPLKAGDYTMKLIATTDDPKWESQKWEWSEDFTITSDEAKKINAEAINDPDQPTAWWIYVVIGLGIVIIVLLLILVLKKRKKDEANG</sequence>
<feature type="domain" description="WxL Interacting Protein peptidoglycan binding" evidence="2">
    <location>
        <begin position="37"/>
        <end position="159"/>
    </location>
</feature>
<dbReference type="Pfam" id="PF11797">
    <property type="entry name" value="WxLIP_HBD"/>
    <property type="match status" value="1"/>
</dbReference>
<keyword evidence="1" id="KW-1133">Transmembrane helix</keyword>
<evidence type="ECO:0000256" key="1">
    <source>
        <dbReference type="SAM" id="Phobius"/>
    </source>
</evidence>
<gene>
    <name evidence="5" type="ORF">E4031_02920</name>
    <name evidence="4" type="ORF">E4Z98_09520</name>
</gene>
<reference evidence="5 7" key="1">
    <citation type="submission" date="2019-03" db="EMBL/GenBank/DDBJ databases">
        <title>Vagococcus sp. was isolated fron gut of Carduelis flavirostris.</title>
        <authorList>
            <person name="Ge Y."/>
        </authorList>
    </citation>
    <scope>NUCLEOTIDE SEQUENCE [LARGE SCALE GENOMIC DNA]</scope>
    <source>
        <strain evidence="5 7">CF-210</strain>
    </source>
</reference>
<keyword evidence="1" id="KW-0472">Membrane</keyword>
<feature type="transmembrane region" description="Helical" evidence="1">
    <location>
        <begin position="322"/>
        <end position="343"/>
    </location>
</feature>
<dbReference type="InterPro" id="IPR010317">
    <property type="entry name" value="WxLIP_PGBD"/>
</dbReference>
<evidence type="ECO:0000313" key="6">
    <source>
        <dbReference type="Proteomes" id="UP000296883"/>
    </source>
</evidence>
<evidence type="ECO:0000313" key="7">
    <source>
        <dbReference type="Proteomes" id="UP000297725"/>
    </source>
</evidence>
<feature type="domain" description="WxL Interacting Protein host binding" evidence="3">
    <location>
        <begin position="169"/>
        <end position="309"/>
    </location>
</feature>
<dbReference type="Proteomes" id="UP000296883">
    <property type="component" value="Chromosome"/>
</dbReference>
<accession>A0AAJ5EG96</accession>
<dbReference type="RefSeq" id="WP_135253839.1">
    <property type="nucleotide sequence ID" value="NZ_CP038865.1"/>
</dbReference>
<evidence type="ECO:0000259" key="2">
    <source>
        <dbReference type="Pfam" id="PF06030"/>
    </source>
</evidence>
<name>A0AAJ5EG96_9ENTE</name>
<dbReference type="Proteomes" id="UP000297725">
    <property type="component" value="Unassembled WGS sequence"/>
</dbReference>
<dbReference type="AlphaFoldDB" id="A0AAJ5EG96"/>
<keyword evidence="1" id="KW-0812">Transmembrane</keyword>
<protein>
    <submittedName>
        <fullName evidence="5">DUF916 and DUF3324 domain-containing protein</fullName>
    </submittedName>
</protein>
<evidence type="ECO:0000313" key="4">
    <source>
        <dbReference type="EMBL" id="QCA29547.1"/>
    </source>
</evidence>
<dbReference type="InterPro" id="IPR021759">
    <property type="entry name" value="WxLIP_HBD"/>
</dbReference>
<keyword evidence="6" id="KW-1185">Reference proteome</keyword>
<evidence type="ECO:0000259" key="3">
    <source>
        <dbReference type="Pfam" id="PF11797"/>
    </source>
</evidence>
<dbReference type="EMBL" id="SRHU01000009">
    <property type="protein sequence ID" value="TFZ42663.1"/>
    <property type="molecule type" value="Genomic_DNA"/>
</dbReference>